<feature type="compositionally biased region" description="Basic residues" evidence="12">
    <location>
        <begin position="85"/>
        <end position="98"/>
    </location>
</feature>
<keyword evidence="7" id="KW-0411">Iron-sulfur</keyword>
<dbReference type="InterPro" id="IPR034768">
    <property type="entry name" value="4FE4S_WBL"/>
</dbReference>
<keyword evidence="5" id="KW-0479">Metal-binding</keyword>
<comment type="subcellular location">
    <subcellularLocation>
        <location evidence="2">Cytoplasm</location>
    </subcellularLocation>
</comment>
<evidence type="ECO:0000313" key="15">
    <source>
        <dbReference type="Proteomes" id="UP000694287"/>
    </source>
</evidence>
<evidence type="ECO:0000256" key="10">
    <source>
        <dbReference type="ARBA" id="ARBA00023157"/>
    </source>
</evidence>
<keyword evidence="10" id="KW-1015">Disulfide bond</keyword>
<accession>A0ABS6UZH1</accession>
<keyword evidence="8" id="KW-0805">Transcription regulation</keyword>
<evidence type="ECO:0000256" key="5">
    <source>
        <dbReference type="ARBA" id="ARBA00022723"/>
    </source>
</evidence>
<evidence type="ECO:0000256" key="8">
    <source>
        <dbReference type="ARBA" id="ARBA00023015"/>
    </source>
</evidence>
<comment type="similarity">
    <text evidence="3">Belongs to the WhiB family.</text>
</comment>
<gene>
    <name evidence="14" type="ORF">I4I81_25880</name>
</gene>
<dbReference type="Proteomes" id="UP000694287">
    <property type="component" value="Unassembled WGS sequence"/>
</dbReference>
<comment type="cofactor">
    <cofactor evidence="1">
        <name>[4Fe-4S] cluster</name>
        <dbReference type="ChEBI" id="CHEBI:49883"/>
    </cofactor>
</comment>
<feature type="region of interest" description="Disordered" evidence="12">
    <location>
        <begin position="72"/>
        <end position="109"/>
    </location>
</feature>
<name>A0ABS6UZH1_9PSEU</name>
<dbReference type="PROSITE" id="PS51674">
    <property type="entry name" value="4FE4S_WBL"/>
    <property type="match status" value="1"/>
</dbReference>
<evidence type="ECO:0000256" key="4">
    <source>
        <dbReference type="ARBA" id="ARBA00022485"/>
    </source>
</evidence>
<keyword evidence="11" id="KW-0804">Transcription</keyword>
<comment type="caution">
    <text evidence="14">The sequence shown here is derived from an EMBL/GenBank/DDBJ whole genome shotgun (WGS) entry which is preliminary data.</text>
</comment>
<evidence type="ECO:0000256" key="7">
    <source>
        <dbReference type="ARBA" id="ARBA00023014"/>
    </source>
</evidence>
<evidence type="ECO:0000256" key="6">
    <source>
        <dbReference type="ARBA" id="ARBA00023004"/>
    </source>
</evidence>
<sequence>MTTATTRSTQHVRPDDFRHRAACRSIDAEVFFPTAVRGREAERQVSAAKAVCAGCPVRAECLTWAITHLPDGIAGGMTEDERRREQARRRDARRRRRTPERPAGGTRAEVARVGRAALAAGMDVQEVAATFLVSLRTAQRWARSTTSGTRGRGMTEGSRGGHRAPLQISHTATQAGTRAEGNRA</sequence>
<feature type="domain" description="4Fe-4S Wbl-type" evidence="13">
    <location>
        <begin position="22"/>
        <end position="84"/>
    </location>
</feature>
<feature type="region of interest" description="Disordered" evidence="12">
    <location>
        <begin position="140"/>
        <end position="184"/>
    </location>
</feature>
<evidence type="ECO:0000256" key="2">
    <source>
        <dbReference type="ARBA" id="ARBA00004496"/>
    </source>
</evidence>
<organism evidence="14 15">
    <name type="scientific">Pseudonocardia abyssalis</name>
    <dbReference type="NCBI Taxonomy" id="2792008"/>
    <lineage>
        <taxon>Bacteria</taxon>
        <taxon>Bacillati</taxon>
        <taxon>Actinomycetota</taxon>
        <taxon>Actinomycetes</taxon>
        <taxon>Pseudonocardiales</taxon>
        <taxon>Pseudonocardiaceae</taxon>
        <taxon>Pseudonocardia</taxon>
    </lineage>
</organism>
<evidence type="ECO:0000256" key="1">
    <source>
        <dbReference type="ARBA" id="ARBA00001966"/>
    </source>
</evidence>
<evidence type="ECO:0000256" key="9">
    <source>
        <dbReference type="ARBA" id="ARBA00023125"/>
    </source>
</evidence>
<evidence type="ECO:0000256" key="12">
    <source>
        <dbReference type="SAM" id="MobiDB-lite"/>
    </source>
</evidence>
<keyword evidence="9" id="KW-0238">DNA-binding</keyword>
<keyword evidence="15" id="KW-1185">Reference proteome</keyword>
<protein>
    <submittedName>
        <fullName evidence="14">WhiB family transcriptional regulator</fullName>
    </submittedName>
</protein>
<keyword evidence="4" id="KW-0004">4Fe-4S</keyword>
<evidence type="ECO:0000256" key="11">
    <source>
        <dbReference type="ARBA" id="ARBA00023163"/>
    </source>
</evidence>
<proteinExistence type="inferred from homology"/>
<evidence type="ECO:0000259" key="13">
    <source>
        <dbReference type="PROSITE" id="PS51674"/>
    </source>
</evidence>
<keyword evidence="6" id="KW-0408">Iron</keyword>
<dbReference type="EMBL" id="JADQDK010000001">
    <property type="protein sequence ID" value="MBW0137665.1"/>
    <property type="molecule type" value="Genomic_DNA"/>
</dbReference>
<dbReference type="PANTHER" id="PTHR38839">
    <property type="entry name" value="TRANSCRIPTIONAL REGULATOR WHID-RELATED"/>
    <property type="match status" value="1"/>
</dbReference>
<dbReference type="InterPro" id="IPR003482">
    <property type="entry name" value="Whib"/>
</dbReference>
<evidence type="ECO:0000313" key="14">
    <source>
        <dbReference type="EMBL" id="MBW0137665.1"/>
    </source>
</evidence>
<reference evidence="14 15" key="1">
    <citation type="submission" date="2020-11" db="EMBL/GenBank/DDBJ databases">
        <title>Pseudonocardia abyssalis sp. nov. and Pseudonocardia oceani sp. nov., description and phylogenomic analysis of two novel actinomycetes isolated from the deep Southern Ocean.</title>
        <authorList>
            <person name="Parra J."/>
        </authorList>
    </citation>
    <scope>NUCLEOTIDE SEQUENCE [LARGE SCALE GENOMIC DNA]</scope>
    <source>
        <strain evidence="14 15">KRD-168</strain>
    </source>
</reference>
<dbReference type="Pfam" id="PF02467">
    <property type="entry name" value="Whib"/>
    <property type="match status" value="1"/>
</dbReference>
<evidence type="ECO:0000256" key="3">
    <source>
        <dbReference type="ARBA" id="ARBA00006597"/>
    </source>
</evidence>